<accession>A0A1Y1V2S4</accession>
<name>A0A1Y1V2S4_9FUNG</name>
<dbReference type="Proteomes" id="UP000193719">
    <property type="component" value="Unassembled WGS sequence"/>
</dbReference>
<dbReference type="STRING" id="1754191.A0A1Y1V2S4"/>
<evidence type="ECO:0000313" key="2">
    <source>
        <dbReference type="Proteomes" id="UP000193719"/>
    </source>
</evidence>
<dbReference type="EMBL" id="MCFH01000037">
    <property type="protein sequence ID" value="ORX45963.1"/>
    <property type="molecule type" value="Genomic_DNA"/>
</dbReference>
<reference evidence="1 2" key="2">
    <citation type="submission" date="2016-08" db="EMBL/GenBank/DDBJ databases">
        <title>Pervasive Adenine N6-methylation of Active Genes in Fungi.</title>
        <authorList>
            <consortium name="DOE Joint Genome Institute"/>
            <person name="Mondo S.J."/>
            <person name="Dannebaum R.O."/>
            <person name="Kuo R.C."/>
            <person name="Labutti K."/>
            <person name="Haridas S."/>
            <person name="Kuo A."/>
            <person name="Salamov A."/>
            <person name="Ahrendt S.R."/>
            <person name="Lipzen A."/>
            <person name="Sullivan W."/>
            <person name="Andreopoulos W.B."/>
            <person name="Clum A."/>
            <person name="Lindquist E."/>
            <person name="Daum C."/>
            <person name="Ramamoorthy G.K."/>
            <person name="Gryganskyi A."/>
            <person name="Culley D."/>
            <person name="Magnuson J.K."/>
            <person name="James T.Y."/>
            <person name="O'Malley M.A."/>
            <person name="Stajich J.E."/>
            <person name="Spatafora J.W."/>
            <person name="Visel A."/>
            <person name="Grigoriev I.V."/>
        </authorList>
    </citation>
    <scope>NUCLEOTIDE SEQUENCE [LARGE SCALE GENOMIC DNA]</scope>
    <source>
        <strain evidence="2">finn</strain>
    </source>
</reference>
<organism evidence="1 2">
    <name type="scientific">Piromyces finnis</name>
    <dbReference type="NCBI Taxonomy" id="1754191"/>
    <lineage>
        <taxon>Eukaryota</taxon>
        <taxon>Fungi</taxon>
        <taxon>Fungi incertae sedis</taxon>
        <taxon>Chytridiomycota</taxon>
        <taxon>Chytridiomycota incertae sedis</taxon>
        <taxon>Neocallimastigomycetes</taxon>
        <taxon>Neocallimastigales</taxon>
        <taxon>Neocallimastigaceae</taxon>
        <taxon>Piromyces</taxon>
    </lineage>
</organism>
<sequence length="228" mass="26885">MEGLVKEKSDVIAQEIETRVEKVESYLVDIQSAIGNKYLTKELTKGKPLLYRIDNIERSINQIIKSNKLDELFSKLLIFHLIFIKKNIFVINKPSIDTTLKKLIDVINDKIKTSAIDTDAKLDIILISENELIETSNKIKEIKSLQQYINSKEYTKIEELLPQFSICQNENRKIKEELNFLTQKIYKCLDEYNIFTERISEIFIWYNNLLTEIELKILEIEKNKKESY</sequence>
<reference evidence="1 2" key="1">
    <citation type="submission" date="2016-08" db="EMBL/GenBank/DDBJ databases">
        <title>Genomes of anaerobic fungi encode conserved fungal cellulosomes for biomass hydrolysis.</title>
        <authorList>
            <consortium name="DOE Joint Genome Institute"/>
            <person name="Haitjema C.H."/>
            <person name="Gilmore S.P."/>
            <person name="Henske J.K."/>
            <person name="Solomon K.V."/>
            <person name="De Groot R."/>
            <person name="Kuo A."/>
            <person name="Mondo S.J."/>
            <person name="Salamov A.A."/>
            <person name="Labutti K."/>
            <person name="Zhao Z."/>
            <person name="Chiniquy J."/>
            <person name="Barry K."/>
            <person name="Brewer H.M."/>
            <person name="Purvine S.O."/>
            <person name="Wright A.T."/>
            <person name="Boxma B."/>
            <person name="Van Alen T."/>
            <person name="Hackstein J.H."/>
            <person name="Baker S.E."/>
            <person name="Grigoriev I.V."/>
            <person name="O'Malley M.A."/>
        </authorList>
    </citation>
    <scope>NUCLEOTIDE SEQUENCE [LARGE SCALE GENOMIC DNA]</scope>
    <source>
        <strain evidence="2">finn</strain>
    </source>
</reference>
<keyword evidence="2" id="KW-1185">Reference proteome</keyword>
<dbReference type="PANTHER" id="PTHR28360">
    <property type="entry name" value="DYNACTIN SUBUNIT 3"/>
    <property type="match status" value="1"/>
</dbReference>
<proteinExistence type="predicted"/>
<protein>
    <submittedName>
        <fullName evidence="1">Uncharacterized protein</fullName>
    </submittedName>
</protein>
<gene>
    <name evidence="1" type="ORF">BCR36DRAFT_106753</name>
</gene>
<evidence type="ECO:0000313" key="1">
    <source>
        <dbReference type="EMBL" id="ORX45963.1"/>
    </source>
</evidence>
<dbReference type="Pfam" id="PF07426">
    <property type="entry name" value="Dynactin_p22"/>
    <property type="match status" value="1"/>
</dbReference>
<dbReference type="OrthoDB" id="16729at2759"/>
<dbReference type="InterPro" id="IPR009991">
    <property type="entry name" value="DCTN3"/>
</dbReference>
<comment type="caution">
    <text evidence="1">The sequence shown here is derived from an EMBL/GenBank/DDBJ whole genome shotgun (WGS) entry which is preliminary data.</text>
</comment>
<dbReference type="GO" id="GO:0005869">
    <property type="term" value="C:dynactin complex"/>
    <property type="evidence" value="ECO:0007669"/>
    <property type="project" value="InterPro"/>
</dbReference>
<dbReference type="GO" id="GO:0061640">
    <property type="term" value="P:cytoskeleton-dependent cytokinesis"/>
    <property type="evidence" value="ECO:0007669"/>
    <property type="project" value="InterPro"/>
</dbReference>
<dbReference type="PANTHER" id="PTHR28360:SF1">
    <property type="entry name" value="DYNACTIN SUBUNIT 3"/>
    <property type="match status" value="1"/>
</dbReference>
<dbReference type="AlphaFoldDB" id="A0A1Y1V2S4"/>